<dbReference type="GO" id="GO:0006508">
    <property type="term" value="P:proteolysis"/>
    <property type="evidence" value="ECO:0007669"/>
    <property type="project" value="InterPro"/>
</dbReference>
<sequence>ASDDLHTCDPTWGAADHDGHGTEMAGVTLYGDLLHALQSAHKVRLRHRLESVKILPPSNNTDPELYGAVTAEAVSRVEITA</sequence>
<dbReference type="GO" id="GO:0004252">
    <property type="term" value="F:serine-type endopeptidase activity"/>
    <property type="evidence" value="ECO:0007669"/>
    <property type="project" value="InterPro"/>
</dbReference>
<proteinExistence type="predicted"/>
<comment type="caution">
    <text evidence="3">The sequence shown here is derived from an EMBL/GenBank/DDBJ whole genome shotgun (WGS) entry which is preliminary data.</text>
</comment>
<accession>T1AEA4</accession>
<feature type="region of interest" description="Disordered" evidence="1">
    <location>
        <begin position="1"/>
        <end position="20"/>
    </location>
</feature>
<dbReference type="InterPro" id="IPR000209">
    <property type="entry name" value="Peptidase_S8/S53_dom"/>
</dbReference>
<name>T1AEA4_9ZZZZ</name>
<dbReference type="InterPro" id="IPR036852">
    <property type="entry name" value="Peptidase_S8/S53_dom_sf"/>
</dbReference>
<evidence type="ECO:0000313" key="3">
    <source>
        <dbReference type="EMBL" id="EQD54938.1"/>
    </source>
</evidence>
<reference evidence="3" key="1">
    <citation type="submission" date="2013-08" db="EMBL/GenBank/DDBJ databases">
        <authorList>
            <person name="Mendez C."/>
            <person name="Richter M."/>
            <person name="Ferrer M."/>
            <person name="Sanchez J."/>
        </authorList>
    </citation>
    <scope>NUCLEOTIDE SEQUENCE</scope>
</reference>
<reference evidence="3" key="2">
    <citation type="journal article" date="2014" name="ISME J.">
        <title>Microbial stratification in low pH oxic and suboxic macroscopic growths along an acid mine drainage.</title>
        <authorList>
            <person name="Mendez-Garcia C."/>
            <person name="Mesa V."/>
            <person name="Sprenger R.R."/>
            <person name="Richter M."/>
            <person name="Diez M.S."/>
            <person name="Solano J."/>
            <person name="Bargiela R."/>
            <person name="Golyshina O.V."/>
            <person name="Manteca A."/>
            <person name="Ramos J.L."/>
            <person name="Gallego J.R."/>
            <person name="Llorente I."/>
            <person name="Martins Dos Santos V.A."/>
            <person name="Jensen O.N."/>
            <person name="Pelaez A.I."/>
            <person name="Sanchez J."/>
            <person name="Ferrer M."/>
        </authorList>
    </citation>
    <scope>NUCLEOTIDE SEQUENCE</scope>
</reference>
<dbReference type="SUPFAM" id="SSF52743">
    <property type="entry name" value="Subtilisin-like"/>
    <property type="match status" value="1"/>
</dbReference>
<dbReference type="AlphaFoldDB" id="T1AEA4"/>
<feature type="domain" description="Peptidase S8/S53" evidence="2">
    <location>
        <begin position="13"/>
        <end position="77"/>
    </location>
</feature>
<dbReference type="Pfam" id="PF00082">
    <property type="entry name" value="Peptidase_S8"/>
    <property type="match status" value="1"/>
</dbReference>
<evidence type="ECO:0000259" key="2">
    <source>
        <dbReference type="Pfam" id="PF00082"/>
    </source>
</evidence>
<evidence type="ECO:0000256" key="1">
    <source>
        <dbReference type="SAM" id="MobiDB-lite"/>
    </source>
</evidence>
<dbReference type="EMBL" id="AUZX01008644">
    <property type="protein sequence ID" value="EQD54938.1"/>
    <property type="molecule type" value="Genomic_DNA"/>
</dbReference>
<protein>
    <submittedName>
        <fullName evidence="3">Y4bN protein</fullName>
    </submittedName>
</protein>
<feature type="non-terminal residue" evidence="3">
    <location>
        <position position="1"/>
    </location>
</feature>
<organism evidence="3">
    <name type="scientific">mine drainage metagenome</name>
    <dbReference type="NCBI Taxonomy" id="410659"/>
    <lineage>
        <taxon>unclassified sequences</taxon>
        <taxon>metagenomes</taxon>
        <taxon>ecological metagenomes</taxon>
    </lineage>
</organism>
<gene>
    <name evidence="3" type="ORF">B1A_11984</name>
</gene>
<feature type="non-terminal residue" evidence="3">
    <location>
        <position position="81"/>
    </location>
</feature>